<dbReference type="STRING" id="655863.F0XFP8"/>
<protein>
    <submittedName>
        <fullName evidence="2">Pyridine nucleotide-disulfide oxidoreductase</fullName>
    </submittedName>
</protein>
<dbReference type="GeneID" id="25979451"/>
<dbReference type="GO" id="GO:0005737">
    <property type="term" value="C:cytoplasm"/>
    <property type="evidence" value="ECO:0007669"/>
    <property type="project" value="TreeGrafter"/>
</dbReference>
<evidence type="ECO:0000259" key="1">
    <source>
        <dbReference type="Pfam" id="PF07992"/>
    </source>
</evidence>
<dbReference type="Proteomes" id="UP000007796">
    <property type="component" value="Unassembled WGS sequence"/>
</dbReference>
<dbReference type="InterPro" id="IPR023753">
    <property type="entry name" value="FAD/NAD-binding_dom"/>
</dbReference>
<feature type="domain" description="FAD/NAD(P)-binding" evidence="1">
    <location>
        <begin position="14"/>
        <end position="330"/>
    </location>
</feature>
<dbReference type="InParanoid" id="F0XFP8"/>
<evidence type="ECO:0000313" key="3">
    <source>
        <dbReference type="Proteomes" id="UP000007796"/>
    </source>
</evidence>
<evidence type="ECO:0000313" key="2">
    <source>
        <dbReference type="EMBL" id="EFX03678.1"/>
    </source>
</evidence>
<keyword evidence="3" id="KW-1185">Reference proteome</keyword>
<accession>F0XFP8</accession>
<dbReference type="GO" id="GO:0004174">
    <property type="term" value="F:electron-transferring-flavoprotein dehydrogenase activity"/>
    <property type="evidence" value="ECO:0007669"/>
    <property type="project" value="TreeGrafter"/>
</dbReference>
<dbReference type="Pfam" id="PF07992">
    <property type="entry name" value="Pyr_redox_2"/>
    <property type="match status" value="1"/>
</dbReference>
<dbReference type="RefSeq" id="XP_014173160.1">
    <property type="nucleotide sequence ID" value="XM_014317685.1"/>
</dbReference>
<sequence length="425" mass="45695">MGSVVRPNSAASPFKVLVVGGSYAGLATALNLSDLCQGRDARGGWGVENPCKTIIHTDITIVDERDGFYNVIGSPLVFASTDYAKKAWVPYGDVPALQDASHIQMVQGSVTNIDLAAKKAMVKQANSSVPVTFDYDFVVVASGLRRIFPVVPQSLDKDSYLAEITPHVQAVSSAQNGVLVVGGGAVGLEMAAELKFAQPQVKVTLAHSRARLLSSEPLDEVVGAKVLEMLQEQGIEVLLEHRLQETRPVAGQPAVKEVVFSNGQTLRVNNVIMALSNNRPTTTFLPTEAVNEDGYVKIQPSLFFPETVPNADSALAAGDTVAWSGVKRFGRAIHQAHYAACNIHQRMQQILFDKTPEYLILDPVPPMIGIAVGSDAISYINGGELESGKAVVENFFGDDLGLSICWKYLGLEKTSKDFKGEAKKE</sequence>
<dbReference type="Gene3D" id="3.50.50.100">
    <property type="match status" value="1"/>
</dbReference>
<dbReference type="SUPFAM" id="SSF51905">
    <property type="entry name" value="FAD/NAD(P)-binding domain"/>
    <property type="match status" value="1"/>
</dbReference>
<gene>
    <name evidence="2" type="ORF">CMQ_606</name>
</gene>
<dbReference type="OrthoDB" id="202203at2759"/>
<dbReference type="InterPro" id="IPR036188">
    <property type="entry name" value="FAD/NAD-bd_sf"/>
</dbReference>
<name>F0XFP8_GROCL</name>
<dbReference type="PRINTS" id="PR00411">
    <property type="entry name" value="PNDRDTASEI"/>
</dbReference>
<dbReference type="eggNOG" id="KOG2495">
    <property type="taxonomic scope" value="Eukaryota"/>
</dbReference>
<dbReference type="PRINTS" id="PR00368">
    <property type="entry name" value="FADPNR"/>
</dbReference>
<dbReference type="PANTHER" id="PTHR43735">
    <property type="entry name" value="APOPTOSIS-INDUCING FACTOR 1"/>
    <property type="match status" value="1"/>
</dbReference>
<dbReference type="Gene3D" id="3.50.50.60">
    <property type="entry name" value="FAD/NAD(P)-binding domain"/>
    <property type="match status" value="1"/>
</dbReference>
<dbReference type="AlphaFoldDB" id="F0XFP8"/>
<dbReference type="EMBL" id="GL629765">
    <property type="protein sequence ID" value="EFX03678.1"/>
    <property type="molecule type" value="Genomic_DNA"/>
</dbReference>
<proteinExistence type="predicted"/>
<dbReference type="GO" id="GO:0050660">
    <property type="term" value="F:flavin adenine dinucleotide binding"/>
    <property type="evidence" value="ECO:0007669"/>
    <property type="project" value="TreeGrafter"/>
</dbReference>
<dbReference type="HOGENOM" id="CLU_029131_0_0_1"/>
<reference evidence="2 3" key="1">
    <citation type="journal article" date="2011" name="Proc. Natl. Acad. Sci. U.S.A.">
        <title>Genome and transcriptome analyses of the mountain pine beetle-fungal symbiont Grosmannia clavigera, a lodgepole pine pathogen.</title>
        <authorList>
            <person name="DiGuistini S."/>
            <person name="Wang Y."/>
            <person name="Liao N.Y."/>
            <person name="Taylor G."/>
            <person name="Tanguay P."/>
            <person name="Feau N."/>
            <person name="Henrissat B."/>
            <person name="Chan S.K."/>
            <person name="Hesse-Orce U."/>
            <person name="Alamouti S.M."/>
            <person name="Tsui C.K.M."/>
            <person name="Docking R.T."/>
            <person name="Levasseur A."/>
            <person name="Haridas S."/>
            <person name="Robertson G."/>
            <person name="Birol I."/>
            <person name="Holt R.A."/>
            <person name="Marra M.A."/>
            <person name="Hamelin R.C."/>
            <person name="Hirst M."/>
            <person name="Jones S.J.M."/>
            <person name="Bohlmann J."/>
            <person name="Breuil C."/>
        </authorList>
    </citation>
    <scope>NUCLEOTIDE SEQUENCE [LARGE SCALE GENOMIC DNA]</scope>
    <source>
        <strain evidence="3">kw1407 / UAMH 11150</strain>
    </source>
</reference>
<organism evidence="3">
    <name type="scientific">Grosmannia clavigera (strain kw1407 / UAMH 11150)</name>
    <name type="common">Blue stain fungus</name>
    <name type="synonym">Graphiocladiella clavigera</name>
    <dbReference type="NCBI Taxonomy" id="655863"/>
    <lineage>
        <taxon>Eukaryota</taxon>
        <taxon>Fungi</taxon>
        <taxon>Dikarya</taxon>
        <taxon>Ascomycota</taxon>
        <taxon>Pezizomycotina</taxon>
        <taxon>Sordariomycetes</taxon>
        <taxon>Sordariomycetidae</taxon>
        <taxon>Ophiostomatales</taxon>
        <taxon>Ophiostomataceae</taxon>
        <taxon>Leptographium</taxon>
    </lineage>
</organism>
<dbReference type="PANTHER" id="PTHR43735:SF24">
    <property type="entry name" value="NUCLEOTIDE-DISULPHIDE OXIDOREDUCTASE AMID-LIKE, PUTATIVE (AFU_ORTHOLOGUE AFUA_1G17180)-RELATED"/>
    <property type="match status" value="1"/>
</dbReference>